<name>A0A4R7STG3_9BACT</name>
<feature type="signal peptide" evidence="2">
    <location>
        <begin position="1"/>
        <end position="22"/>
    </location>
</feature>
<keyword evidence="2" id="KW-0732">Signal</keyword>
<feature type="region of interest" description="Disordered" evidence="1">
    <location>
        <begin position="48"/>
        <end position="76"/>
    </location>
</feature>
<dbReference type="EMBL" id="SOCA01000001">
    <property type="protein sequence ID" value="TDU81538.1"/>
    <property type="molecule type" value="Genomic_DNA"/>
</dbReference>
<evidence type="ECO:0000256" key="2">
    <source>
        <dbReference type="SAM" id="SignalP"/>
    </source>
</evidence>
<gene>
    <name evidence="3" type="ORF">EI77_00848</name>
</gene>
<feature type="chain" id="PRO_5020356322" evidence="2">
    <location>
        <begin position="23"/>
        <end position="92"/>
    </location>
</feature>
<comment type="caution">
    <text evidence="3">The sequence shown here is derived from an EMBL/GenBank/DDBJ whole genome shotgun (WGS) entry which is preliminary data.</text>
</comment>
<proteinExistence type="predicted"/>
<dbReference type="AlphaFoldDB" id="A0A4R7STG3"/>
<dbReference type="Proteomes" id="UP000295662">
    <property type="component" value="Unassembled WGS sequence"/>
</dbReference>
<reference evidence="3 4" key="1">
    <citation type="submission" date="2019-03" db="EMBL/GenBank/DDBJ databases">
        <title>Genomic Encyclopedia of Archaeal and Bacterial Type Strains, Phase II (KMG-II): from individual species to whole genera.</title>
        <authorList>
            <person name="Goeker M."/>
        </authorList>
    </citation>
    <scope>NUCLEOTIDE SEQUENCE [LARGE SCALE GENOMIC DNA]</scope>
    <source>
        <strain evidence="3 4">ATCC 25309</strain>
    </source>
</reference>
<organism evidence="3 4">
    <name type="scientific">Prosthecobacter fusiformis</name>
    <dbReference type="NCBI Taxonomy" id="48464"/>
    <lineage>
        <taxon>Bacteria</taxon>
        <taxon>Pseudomonadati</taxon>
        <taxon>Verrucomicrobiota</taxon>
        <taxon>Verrucomicrobiia</taxon>
        <taxon>Verrucomicrobiales</taxon>
        <taxon>Verrucomicrobiaceae</taxon>
        <taxon>Prosthecobacter</taxon>
    </lineage>
</organism>
<feature type="compositionally biased region" description="Pro residues" evidence="1">
    <location>
        <begin position="56"/>
        <end position="66"/>
    </location>
</feature>
<evidence type="ECO:0000313" key="3">
    <source>
        <dbReference type="EMBL" id="TDU81538.1"/>
    </source>
</evidence>
<evidence type="ECO:0000313" key="4">
    <source>
        <dbReference type="Proteomes" id="UP000295662"/>
    </source>
</evidence>
<sequence length="92" mass="9987">MKMTLSILAVAAVFLSTIPAQAGTVKSEEEFDRAAGLFKRTLKPAVKPPQIRFSTPTPPQVRPVLPPWSQQPKGSQLVPVTTGIFDYTIPVV</sequence>
<keyword evidence="4" id="KW-1185">Reference proteome</keyword>
<accession>A0A4R7STG3</accession>
<protein>
    <submittedName>
        <fullName evidence="3">Uncharacterized protein</fullName>
    </submittedName>
</protein>
<evidence type="ECO:0000256" key="1">
    <source>
        <dbReference type="SAM" id="MobiDB-lite"/>
    </source>
</evidence>